<dbReference type="RefSeq" id="WP_208254787.1">
    <property type="nucleotide sequence ID" value="NZ_JAGEOJ010000003.1"/>
</dbReference>
<dbReference type="PANTHER" id="PTHR43377">
    <property type="entry name" value="BILIVERDIN REDUCTASE A"/>
    <property type="match status" value="1"/>
</dbReference>
<dbReference type="InterPro" id="IPR000683">
    <property type="entry name" value="Gfo/Idh/MocA-like_OxRdtase_N"/>
</dbReference>
<protein>
    <submittedName>
        <fullName evidence="2">Gfo/Idh/MocA family oxidoreductase</fullName>
    </submittedName>
</protein>
<dbReference type="Proteomes" id="UP000669179">
    <property type="component" value="Unassembled WGS sequence"/>
</dbReference>
<dbReference type="Gene3D" id="3.30.360.10">
    <property type="entry name" value="Dihydrodipicolinate Reductase, domain 2"/>
    <property type="match status" value="1"/>
</dbReference>
<dbReference type="SUPFAM" id="SSF51735">
    <property type="entry name" value="NAD(P)-binding Rossmann-fold domains"/>
    <property type="match status" value="1"/>
</dbReference>
<organism evidence="2 3">
    <name type="scientific">Actinomadura barringtoniae</name>
    <dbReference type="NCBI Taxonomy" id="1427535"/>
    <lineage>
        <taxon>Bacteria</taxon>
        <taxon>Bacillati</taxon>
        <taxon>Actinomycetota</taxon>
        <taxon>Actinomycetes</taxon>
        <taxon>Streptosporangiales</taxon>
        <taxon>Thermomonosporaceae</taxon>
        <taxon>Actinomadura</taxon>
    </lineage>
</organism>
<sequence length="365" mass="39966">MGRRLTVDVVGCGEIAQLMHLPHLLELSDACEVRAICERDPHVLKTVADRFGIEGAFTDHREMLAQSPADVLVVLTSGDHVTLINDAIDAGMDVFVEKPLCYSTEDAWAIARRAEEAGRTVMVGYSRLFDTAFDDLKAALGREQGPIYLRAEASLPWDYYYRAHHDIVRPLDWAPPATVVEDRAPSWGGSWEFFREELLFNLAIHEVYCLRVLTGIDRPEIRTVSDVLDRRGIEATWSGGGAGGLDGEGVHASMSVLTLDTVAGGYVEEFRAVTGASTYLLEYPSIYLKSWPAKLSRSTVQDGTLVSSSTLGSFVDPFKAELEHFFAVLTEGVPCVSTAADAALDVETLNRLYEAARAHGKTIAG</sequence>
<dbReference type="InterPro" id="IPR051450">
    <property type="entry name" value="Gfo/Idh/MocA_Oxidoreductases"/>
</dbReference>
<accession>A0A939P7K6</accession>
<dbReference type="InterPro" id="IPR036291">
    <property type="entry name" value="NAD(P)-bd_dom_sf"/>
</dbReference>
<dbReference type="Gene3D" id="3.40.50.720">
    <property type="entry name" value="NAD(P)-binding Rossmann-like Domain"/>
    <property type="match status" value="1"/>
</dbReference>
<dbReference type="Pfam" id="PF01408">
    <property type="entry name" value="GFO_IDH_MocA"/>
    <property type="match status" value="1"/>
</dbReference>
<evidence type="ECO:0000313" key="3">
    <source>
        <dbReference type="Proteomes" id="UP000669179"/>
    </source>
</evidence>
<evidence type="ECO:0000313" key="2">
    <source>
        <dbReference type="EMBL" id="MBO2447191.1"/>
    </source>
</evidence>
<dbReference type="GO" id="GO:0000166">
    <property type="term" value="F:nucleotide binding"/>
    <property type="evidence" value="ECO:0007669"/>
    <property type="project" value="InterPro"/>
</dbReference>
<proteinExistence type="predicted"/>
<reference evidence="2" key="1">
    <citation type="submission" date="2021-03" db="EMBL/GenBank/DDBJ databases">
        <authorList>
            <person name="Kanchanasin P."/>
            <person name="Saeng-In P."/>
            <person name="Phongsopitanun W."/>
            <person name="Yuki M."/>
            <person name="Kudo T."/>
            <person name="Ohkuma M."/>
            <person name="Tanasupawat S."/>
        </authorList>
    </citation>
    <scope>NUCLEOTIDE SEQUENCE</scope>
    <source>
        <strain evidence="2">GKU 128</strain>
    </source>
</reference>
<dbReference type="AlphaFoldDB" id="A0A939P7K6"/>
<name>A0A939P7K6_9ACTN</name>
<comment type="caution">
    <text evidence="2">The sequence shown here is derived from an EMBL/GenBank/DDBJ whole genome shotgun (WGS) entry which is preliminary data.</text>
</comment>
<dbReference type="EMBL" id="JAGEOJ010000003">
    <property type="protein sequence ID" value="MBO2447191.1"/>
    <property type="molecule type" value="Genomic_DNA"/>
</dbReference>
<evidence type="ECO:0000259" key="1">
    <source>
        <dbReference type="Pfam" id="PF01408"/>
    </source>
</evidence>
<gene>
    <name evidence="2" type="ORF">J4573_08855</name>
</gene>
<keyword evidence="3" id="KW-1185">Reference proteome</keyword>
<dbReference type="PANTHER" id="PTHR43377:SF1">
    <property type="entry name" value="BILIVERDIN REDUCTASE A"/>
    <property type="match status" value="1"/>
</dbReference>
<feature type="domain" description="Gfo/Idh/MocA-like oxidoreductase N-terminal" evidence="1">
    <location>
        <begin position="7"/>
        <end position="125"/>
    </location>
</feature>